<dbReference type="EMBL" id="PKMF04000073">
    <property type="protein sequence ID" value="KAK7852703.1"/>
    <property type="molecule type" value="Genomic_DNA"/>
</dbReference>
<reference evidence="1 2" key="1">
    <citation type="journal article" date="2018" name="Sci. Data">
        <title>The draft genome sequence of cork oak.</title>
        <authorList>
            <person name="Ramos A.M."/>
            <person name="Usie A."/>
            <person name="Barbosa P."/>
            <person name="Barros P.M."/>
            <person name="Capote T."/>
            <person name="Chaves I."/>
            <person name="Simoes F."/>
            <person name="Abreu I."/>
            <person name="Carrasquinho I."/>
            <person name="Faro C."/>
            <person name="Guimaraes J.B."/>
            <person name="Mendonca D."/>
            <person name="Nobrega F."/>
            <person name="Rodrigues L."/>
            <person name="Saibo N.J.M."/>
            <person name="Varela M.C."/>
            <person name="Egas C."/>
            <person name="Matos J."/>
            <person name="Miguel C.M."/>
            <person name="Oliveira M.M."/>
            <person name="Ricardo C.P."/>
            <person name="Goncalves S."/>
        </authorList>
    </citation>
    <scope>NUCLEOTIDE SEQUENCE [LARGE SCALE GENOMIC DNA]</scope>
    <source>
        <strain evidence="2">cv. HL8</strain>
    </source>
</reference>
<proteinExistence type="predicted"/>
<protein>
    <submittedName>
        <fullName evidence="1">Uncharacterized protein</fullName>
    </submittedName>
</protein>
<keyword evidence="2" id="KW-1185">Reference proteome</keyword>
<comment type="caution">
    <text evidence="1">The sequence shown here is derived from an EMBL/GenBank/DDBJ whole genome shotgun (WGS) entry which is preliminary data.</text>
</comment>
<evidence type="ECO:0000313" key="2">
    <source>
        <dbReference type="Proteomes" id="UP000237347"/>
    </source>
</evidence>
<evidence type="ECO:0000313" key="1">
    <source>
        <dbReference type="EMBL" id="KAK7852703.1"/>
    </source>
</evidence>
<dbReference type="AlphaFoldDB" id="A0AAW0LQG0"/>
<gene>
    <name evidence="1" type="ORF">CFP56_038316</name>
</gene>
<name>A0AAW0LQG0_QUESU</name>
<feature type="non-terminal residue" evidence="1">
    <location>
        <position position="87"/>
    </location>
</feature>
<sequence>MNRKTYNILNNIVNDHKKKRTSTSARKCEENNILSDIINDHKKKRTSTSTRQCEESDHDMIDVLLKLQETSELELNITNNHIKEVTL</sequence>
<dbReference type="Proteomes" id="UP000237347">
    <property type="component" value="Unassembled WGS sequence"/>
</dbReference>
<accession>A0AAW0LQG0</accession>
<organism evidence="1 2">
    <name type="scientific">Quercus suber</name>
    <name type="common">Cork oak</name>
    <dbReference type="NCBI Taxonomy" id="58331"/>
    <lineage>
        <taxon>Eukaryota</taxon>
        <taxon>Viridiplantae</taxon>
        <taxon>Streptophyta</taxon>
        <taxon>Embryophyta</taxon>
        <taxon>Tracheophyta</taxon>
        <taxon>Spermatophyta</taxon>
        <taxon>Magnoliopsida</taxon>
        <taxon>eudicotyledons</taxon>
        <taxon>Gunneridae</taxon>
        <taxon>Pentapetalae</taxon>
        <taxon>rosids</taxon>
        <taxon>fabids</taxon>
        <taxon>Fagales</taxon>
        <taxon>Fagaceae</taxon>
        <taxon>Quercus</taxon>
    </lineage>
</organism>